<dbReference type="WBParaSite" id="PEQ_0000513301-mRNA-1">
    <property type="protein sequence ID" value="PEQ_0000513301-mRNA-1"/>
    <property type="gene ID" value="PEQ_0000513301"/>
</dbReference>
<dbReference type="Pfam" id="PF07676">
    <property type="entry name" value="PD40"/>
    <property type="match status" value="2"/>
</dbReference>
<dbReference type="PANTHER" id="PTHR36842">
    <property type="entry name" value="PROTEIN TOLB HOMOLOG"/>
    <property type="match status" value="1"/>
</dbReference>
<proteinExistence type="inferred from homology"/>
<dbReference type="Gene3D" id="2.120.10.30">
    <property type="entry name" value="TolB, C-terminal domain"/>
    <property type="match status" value="2"/>
</dbReference>
<dbReference type="SUPFAM" id="SSF69304">
    <property type="entry name" value="Tricorn protease N-terminal domain"/>
    <property type="match status" value="1"/>
</dbReference>
<feature type="signal peptide" evidence="2">
    <location>
        <begin position="1"/>
        <end position="16"/>
    </location>
</feature>
<dbReference type="PANTHER" id="PTHR36842:SF1">
    <property type="entry name" value="PROTEIN TOLB"/>
    <property type="match status" value="1"/>
</dbReference>
<evidence type="ECO:0000256" key="2">
    <source>
        <dbReference type="SAM" id="SignalP"/>
    </source>
</evidence>
<dbReference type="InterPro" id="IPR011042">
    <property type="entry name" value="6-blade_b-propeller_TolB-like"/>
</dbReference>
<keyword evidence="2" id="KW-0732">Signal</keyword>
<accession>A0A914RF61</accession>
<evidence type="ECO:0000313" key="3">
    <source>
        <dbReference type="Proteomes" id="UP000887564"/>
    </source>
</evidence>
<sequence length="305" mass="34099">MLFLILTFGLADICAGEIHFKKETQLKNVKQLTFGGQNAEGYFSFDGKWLTFQAAGMEEYGTLCDQIYRIDLTLPPKEQTPHRISTGNTSYTWDLFPDYDIFKVNEFGKVVTQLTTSAGYDAEGAVSPDGRHIVFTSMRTGDPEIWIMNSDGTDPRQNSASTVRLPAYLSIGSYLLSQDILFWGSEPASTLLVIVVRILFTCTRFTGFVGENKIQKAYVTSVPRKYNLVSPLAMELYSMNIDGTNLRKITSLGGSNWAPFYLPDNRRIIFSSNFNSTASFGSFDLYLIDDDGDNLERVGSLKKCA</sequence>
<feature type="chain" id="PRO_5038007931" evidence="2">
    <location>
        <begin position="17"/>
        <end position="305"/>
    </location>
</feature>
<dbReference type="InterPro" id="IPR011659">
    <property type="entry name" value="WD40"/>
</dbReference>
<evidence type="ECO:0000256" key="1">
    <source>
        <dbReference type="ARBA" id="ARBA00009820"/>
    </source>
</evidence>
<reference evidence="4" key="1">
    <citation type="submission" date="2022-11" db="UniProtKB">
        <authorList>
            <consortium name="WormBaseParasite"/>
        </authorList>
    </citation>
    <scope>IDENTIFICATION</scope>
</reference>
<comment type="similarity">
    <text evidence="1">Belongs to the TolB family.</text>
</comment>
<dbReference type="AlphaFoldDB" id="A0A914RF61"/>
<dbReference type="Proteomes" id="UP000887564">
    <property type="component" value="Unplaced"/>
</dbReference>
<organism evidence="3 4">
    <name type="scientific">Parascaris equorum</name>
    <name type="common">Equine roundworm</name>
    <dbReference type="NCBI Taxonomy" id="6256"/>
    <lineage>
        <taxon>Eukaryota</taxon>
        <taxon>Metazoa</taxon>
        <taxon>Ecdysozoa</taxon>
        <taxon>Nematoda</taxon>
        <taxon>Chromadorea</taxon>
        <taxon>Rhabditida</taxon>
        <taxon>Spirurina</taxon>
        <taxon>Ascaridomorpha</taxon>
        <taxon>Ascaridoidea</taxon>
        <taxon>Ascarididae</taxon>
        <taxon>Parascaris</taxon>
    </lineage>
</organism>
<keyword evidence="3" id="KW-1185">Reference proteome</keyword>
<evidence type="ECO:0000313" key="4">
    <source>
        <dbReference type="WBParaSite" id="PEQ_0000513301-mRNA-1"/>
    </source>
</evidence>
<protein>
    <submittedName>
        <fullName evidence="4">Uncharacterized protein</fullName>
    </submittedName>
</protein>
<name>A0A914RF61_PAREQ</name>